<dbReference type="InterPro" id="IPR016032">
    <property type="entry name" value="Sig_transdc_resp-reg_C-effctor"/>
</dbReference>
<evidence type="ECO:0000259" key="11">
    <source>
        <dbReference type="PROSITE" id="PS50110"/>
    </source>
</evidence>
<keyword evidence="14" id="KW-1185">Reference proteome</keyword>
<dbReference type="GO" id="GO:0005829">
    <property type="term" value="C:cytosol"/>
    <property type="evidence" value="ECO:0007669"/>
    <property type="project" value="TreeGrafter"/>
</dbReference>
<dbReference type="SUPFAM" id="SSF46894">
    <property type="entry name" value="C-terminal effector domain of the bipartite response regulators"/>
    <property type="match status" value="1"/>
</dbReference>
<dbReference type="InterPro" id="IPR036388">
    <property type="entry name" value="WH-like_DNA-bd_sf"/>
</dbReference>
<evidence type="ECO:0000256" key="1">
    <source>
        <dbReference type="ARBA" id="ARBA00004496"/>
    </source>
</evidence>
<dbReference type="InterPro" id="IPR001867">
    <property type="entry name" value="OmpR/PhoB-type_DNA-bd"/>
</dbReference>
<evidence type="ECO:0000256" key="10">
    <source>
        <dbReference type="PROSITE-ProRule" id="PRU01091"/>
    </source>
</evidence>
<keyword evidence="4" id="KW-0902">Two-component regulatory system</keyword>
<evidence type="ECO:0000256" key="6">
    <source>
        <dbReference type="ARBA" id="ARBA00023125"/>
    </source>
</evidence>
<dbReference type="CDD" id="cd00383">
    <property type="entry name" value="trans_reg_C"/>
    <property type="match status" value="1"/>
</dbReference>
<dbReference type="SUPFAM" id="SSF52172">
    <property type="entry name" value="CheY-like"/>
    <property type="match status" value="1"/>
</dbReference>
<organism evidence="13 14">
    <name type="scientific">Rhodobacter maris</name>
    <dbReference type="NCBI Taxonomy" id="446682"/>
    <lineage>
        <taxon>Bacteria</taxon>
        <taxon>Pseudomonadati</taxon>
        <taxon>Pseudomonadota</taxon>
        <taxon>Alphaproteobacteria</taxon>
        <taxon>Rhodobacterales</taxon>
        <taxon>Rhodobacter group</taxon>
        <taxon>Rhodobacter</taxon>
    </lineage>
</organism>
<dbReference type="PANTHER" id="PTHR48111:SF4">
    <property type="entry name" value="DNA-BINDING DUAL TRANSCRIPTIONAL REGULATOR OMPR"/>
    <property type="match status" value="1"/>
</dbReference>
<feature type="domain" description="OmpR/PhoB-type" evidence="12">
    <location>
        <begin position="147"/>
        <end position="247"/>
    </location>
</feature>
<evidence type="ECO:0000256" key="9">
    <source>
        <dbReference type="PROSITE-ProRule" id="PRU00169"/>
    </source>
</evidence>
<dbReference type="GO" id="GO:0006355">
    <property type="term" value="P:regulation of DNA-templated transcription"/>
    <property type="evidence" value="ECO:0007669"/>
    <property type="project" value="InterPro"/>
</dbReference>
<dbReference type="Gene3D" id="6.10.250.690">
    <property type="match status" value="1"/>
</dbReference>
<keyword evidence="3 9" id="KW-0597">Phosphoprotein</keyword>
<evidence type="ECO:0000256" key="8">
    <source>
        <dbReference type="ARBA" id="ARBA00067337"/>
    </source>
</evidence>
<evidence type="ECO:0000256" key="3">
    <source>
        <dbReference type="ARBA" id="ARBA00022553"/>
    </source>
</evidence>
<evidence type="ECO:0000313" key="13">
    <source>
        <dbReference type="EMBL" id="SOC15289.1"/>
    </source>
</evidence>
<evidence type="ECO:0000256" key="4">
    <source>
        <dbReference type="ARBA" id="ARBA00023012"/>
    </source>
</evidence>
<evidence type="ECO:0000256" key="5">
    <source>
        <dbReference type="ARBA" id="ARBA00023015"/>
    </source>
</evidence>
<gene>
    <name evidence="13" type="ORF">SAMN05877831_11353</name>
</gene>
<evidence type="ECO:0000313" key="14">
    <source>
        <dbReference type="Proteomes" id="UP000219111"/>
    </source>
</evidence>
<dbReference type="Pfam" id="PF00072">
    <property type="entry name" value="Response_reg"/>
    <property type="match status" value="1"/>
</dbReference>
<evidence type="ECO:0000259" key="12">
    <source>
        <dbReference type="PROSITE" id="PS51755"/>
    </source>
</evidence>
<feature type="modified residue" description="4-aspartylphosphate" evidence="9">
    <location>
        <position position="69"/>
    </location>
</feature>
<dbReference type="SMART" id="SM00448">
    <property type="entry name" value="REC"/>
    <property type="match status" value="1"/>
</dbReference>
<dbReference type="SMART" id="SM00862">
    <property type="entry name" value="Trans_reg_C"/>
    <property type="match status" value="1"/>
</dbReference>
<dbReference type="AlphaFoldDB" id="A0A285T715"/>
<dbReference type="GO" id="GO:0000976">
    <property type="term" value="F:transcription cis-regulatory region binding"/>
    <property type="evidence" value="ECO:0007669"/>
    <property type="project" value="TreeGrafter"/>
</dbReference>
<dbReference type="GO" id="GO:0032993">
    <property type="term" value="C:protein-DNA complex"/>
    <property type="evidence" value="ECO:0007669"/>
    <property type="project" value="TreeGrafter"/>
</dbReference>
<comment type="subcellular location">
    <subcellularLocation>
        <location evidence="1">Cytoplasm</location>
    </subcellularLocation>
</comment>
<dbReference type="PANTHER" id="PTHR48111">
    <property type="entry name" value="REGULATOR OF RPOS"/>
    <property type="match status" value="1"/>
</dbReference>
<keyword evidence="5" id="KW-0805">Transcription regulation</keyword>
<dbReference type="Pfam" id="PF00486">
    <property type="entry name" value="Trans_reg_C"/>
    <property type="match status" value="1"/>
</dbReference>
<reference evidence="14" key="1">
    <citation type="submission" date="2017-08" db="EMBL/GenBank/DDBJ databases">
        <authorList>
            <person name="Varghese N."/>
            <person name="Submissions S."/>
        </authorList>
    </citation>
    <scope>NUCLEOTIDE SEQUENCE [LARGE SCALE GENOMIC DNA]</scope>
    <source>
        <strain evidence="14">JA276</strain>
    </source>
</reference>
<keyword evidence="7" id="KW-0804">Transcription</keyword>
<dbReference type="GO" id="GO:0000156">
    <property type="term" value="F:phosphorelay response regulator activity"/>
    <property type="evidence" value="ECO:0007669"/>
    <property type="project" value="TreeGrafter"/>
</dbReference>
<protein>
    <recommendedName>
        <fullName evidence="8">Regulatory protein VirG</fullName>
    </recommendedName>
</protein>
<dbReference type="FunFam" id="1.10.10.10:FF:000099">
    <property type="entry name" value="Two-component system response regulator TorR"/>
    <property type="match status" value="1"/>
</dbReference>
<evidence type="ECO:0000256" key="2">
    <source>
        <dbReference type="ARBA" id="ARBA00022490"/>
    </source>
</evidence>
<dbReference type="InterPro" id="IPR011006">
    <property type="entry name" value="CheY-like_superfamily"/>
</dbReference>
<sequence>MISAGDAQQARQENRPGMTRILIVDDDPDLRDLVRFELEGHGFEVVEAASAAEVAPALVPVPPDLILLDLRLPDQDGLAVAGRLRATSRIPIIMLTGLGGDVDRIVGLEMGADDYVVKPFNPRELVARIKAVLRRTGAAAAPELADHDRRGFAGWVIDLSARSLETPAGQPVALTNAEFLLLEAFIRAPRCVLSRDQLLERTRSDGGEVFDRTIDVLILRLRRKIEPNPRAPQLIRTERGAGYVLDAEVRRL</sequence>
<dbReference type="Gene3D" id="3.40.50.2300">
    <property type="match status" value="1"/>
</dbReference>
<name>A0A285T715_9RHOB</name>
<dbReference type="InterPro" id="IPR039420">
    <property type="entry name" value="WalR-like"/>
</dbReference>
<dbReference type="Proteomes" id="UP000219111">
    <property type="component" value="Unassembled WGS sequence"/>
</dbReference>
<keyword evidence="2" id="KW-0963">Cytoplasm</keyword>
<evidence type="ECO:0000256" key="7">
    <source>
        <dbReference type="ARBA" id="ARBA00023163"/>
    </source>
</evidence>
<dbReference type="Gene3D" id="1.10.10.10">
    <property type="entry name" value="Winged helix-like DNA-binding domain superfamily/Winged helix DNA-binding domain"/>
    <property type="match status" value="1"/>
</dbReference>
<keyword evidence="6 10" id="KW-0238">DNA-binding</keyword>
<proteinExistence type="predicted"/>
<dbReference type="EMBL" id="OBMT01000013">
    <property type="protein sequence ID" value="SOC15289.1"/>
    <property type="molecule type" value="Genomic_DNA"/>
</dbReference>
<dbReference type="InterPro" id="IPR001789">
    <property type="entry name" value="Sig_transdc_resp-reg_receiver"/>
</dbReference>
<feature type="DNA-binding region" description="OmpR/PhoB-type" evidence="10">
    <location>
        <begin position="147"/>
        <end position="247"/>
    </location>
</feature>
<accession>A0A285T715</accession>
<dbReference type="PROSITE" id="PS50110">
    <property type="entry name" value="RESPONSE_REGULATORY"/>
    <property type="match status" value="1"/>
</dbReference>
<dbReference type="PROSITE" id="PS51755">
    <property type="entry name" value="OMPR_PHOB"/>
    <property type="match status" value="1"/>
</dbReference>
<feature type="domain" description="Response regulatory" evidence="11">
    <location>
        <begin position="20"/>
        <end position="133"/>
    </location>
</feature>